<proteinExistence type="predicted"/>
<gene>
    <name evidence="2" type="ORF">ORY91_002057</name>
    <name evidence="3" type="ORF">V9W64_04160</name>
</gene>
<dbReference type="GO" id="GO:0016746">
    <property type="term" value="F:acyltransferase activity"/>
    <property type="evidence" value="ECO:0007669"/>
    <property type="project" value="UniProtKB-KW"/>
</dbReference>
<dbReference type="Pfam" id="PF14542">
    <property type="entry name" value="Acetyltransf_CG"/>
    <property type="match status" value="1"/>
</dbReference>
<keyword evidence="3" id="KW-0012">Acyltransferase</keyword>
<dbReference type="Gene3D" id="3.40.630.30">
    <property type="match status" value="1"/>
</dbReference>
<dbReference type="EMBL" id="CP146598">
    <property type="protein sequence ID" value="WWY03923.1"/>
    <property type="molecule type" value="Genomic_DNA"/>
</dbReference>
<evidence type="ECO:0000259" key="1">
    <source>
        <dbReference type="PROSITE" id="PS51729"/>
    </source>
</evidence>
<accession>A0A9X4E378</accession>
<evidence type="ECO:0000313" key="2">
    <source>
        <dbReference type="EMBL" id="MDD9328623.1"/>
    </source>
</evidence>
<reference evidence="3" key="2">
    <citation type="submission" date="2024-02" db="EMBL/GenBank/DDBJ databases">
        <title>Neisseria leonii sp. nov.</title>
        <authorList>
            <person name="Boutroux M."/>
            <person name="Favre-Rochex S."/>
            <person name="Gorgette O."/>
            <person name="Touak G."/>
            <person name="Muhle E."/>
            <person name="Chesneau O."/>
            <person name="Clermont D."/>
            <person name="Rahi P."/>
        </authorList>
    </citation>
    <scope>NUCLEOTIDE SEQUENCE</scope>
    <source>
        <strain evidence="3">51.81</strain>
    </source>
</reference>
<organism evidence="2">
    <name type="scientific">Neisseria leonii</name>
    <dbReference type="NCBI Taxonomy" id="2995413"/>
    <lineage>
        <taxon>Bacteria</taxon>
        <taxon>Pseudomonadati</taxon>
        <taxon>Pseudomonadota</taxon>
        <taxon>Betaproteobacteria</taxon>
        <taxon>Neisseriales</taxon>
        <taxon>Neisseriaceae</taxon>
        <taxon>Neisseria</taxon>
    </lineage>
</organism>
<sequence length="88" mass="10232">MDIVHQPESRRFTYQEDGHTAHLDYRDENGRLNFHHTWVPPELGGRGIASALARHALDHARSEKRRVIPSCSFVAGYIEKHPEYRDLL</sequence>
<feature type="domain" description="N-acetyltransferase" evidence="1">
    <location>
        <begin position="4"/>
        <end position="88"/>
    </location>
</feature>
<name>A0A9X4E378_9NEIS</name>
<dbReference type="SUPFAM" id="SSF55729">
    <property type="entry name" value="Acyl-CoA N-acyltransferases (Nat)"/>
    <property type="match status" value="1"/>
</dbReference>
<dbReference type="EC" id="2.3.1.-" evidence="3"/>
<dbReference type="InterPro" id="IPR031165">
    <property type="entry name" value="GNAT_YJDJ"/>
</dbReference>
<dbReference type="InterPro" id="IPR016181">
    <property type="entry name" value="Acyl_CoA_acyltransferase"/>
</dbReference>
<keyword evidence="4" id="KW-1185">Reference proteome</keyword>
<dbReference type="PANTHER" id="PTHR31435">
    <property type="entry name" value="PROTEIN NATD1"/>
    <property type="match status" value="1"/>
</dbReference>
<dbReference type="AlphaFoldDB" id="A0A9X4E378"/>
<evidence type="ECO:0000313" key="4">
    <source>
        <dbReference type="Proteomes" id="UP001149607"/>
    </source>
</evidence>
<dbReference type="PANTHER" id="PTHR31435:SF9">
    <property type="entry name" value="PROTEIN NATD1"/>
    <property type="match status" value="1"/>
</dbReference>
<dbReference type="EMBL" id="JAPQFL010000007">
    <property type="protein sequence ID" value="MDD9328623.1"/>
    <property type="molecule type" value="Genomic_DNA"/>
</dbReference>
<evidence type="ECO:0000313" key="3">
    <source>
        <dbReference type="EMBL" id="WWY03923.1"/>
    </source>
</evidence>
<dbReference type="RefSeq" id="WP_274585682.1">
    <property type="nucleotide sequence ID" value="NZ_CP145811.1"/>
</dbReference>
<dbReference type="PROSITE" id="PS51729">
    <property type="entry name" value="GNAT_YJDJ"/>
    <property type="match status" value="1"/>
</dbReference>
<protein>
    <submittedName>
        <fullName evidence="2 3">N-acetyltransferase</fullName>
        <ecNumber evidence="3">2.3.1.-</ecNumber>
    </submittedName>
</protein>
<dbReference type="Proteomes" id="UP001149607">
    <property type="component" value="Chromosome"/>
</dbReference>
<keyword evidence="3" id="KW-0808">Transferase</keyword>
<dbReference type="InterPro" id="IPR045057">
    <property type="entry name" value="Gcn5-rel_NAT"/>
</dbReference>
<dbReference type="CDD" id="cd04301">
    <property type="entry name" value="NAT_SF"/>
    <property type="match status" value="1"/>
</dbReference>
<reference evidence="2" key="1">
    <citation type="submission" date="2022-10" db="EMBL/GenBank/DDBJ databases">
        <authorList>
            <person name="Boutroux M."/>
        </authorList>
    </citation>
    <scope>NUCLEOTIDE SEQUENCE</scope>
    <source>
        <strain evidence="2">51.81</strain>
    </source>
</reference>